<dbReference type="EMBL" id="MN738864">
    <property type="protein sequence ID" value="QHT28775.1"/>
    <property type="molecule type" value="Genomic_DNA"/>
</dbReference>
<dbReference type="SUPFAM" id="SSF55931">
    <property type="entry name" value="Glutamine synthetase/guanido kinase"/>
    <property type="match status" value="1"/>
</dbReference>
<comment type="catalytic activity">
    <reaction evidence="6">
        <text>L-glutamate + NH4(+) + ATP = L-glutamine + ADP + phosphate + H(+)</text>
        <dbReference type="Rhea" id="RHEA:16169"/>
        <dbReference type="ChEBI" id="CHEBI:15378"/>
        <dbReference type="ChEBI" id="CHEBI:28938"/>
        <dbReference type="ChEBI" id="CHEBI:29985"/>
        <dbReference type="ChEBI" id="CHEBI:30616"/>
        <dbReference type="ChEBI" id="CHEBI:43474"/>
        <dbReference type="ChEBI" id="CHEBI:58359"/>
        <dbReference type="ChEBI" id="CHEBI:456216"/>
        <dbReference type="EC" id="6.3.1.2"/>
    </reaction>
</comment>
<keyword evidence="5" id="KW-0067">ATP-binding</keyword>
<protein>
    <recommendedName>
        <fullName evidence="2">glutamine synthetase</fullName>
        <ecNumber evidence="2">6.3.1.2</ecNumber>
    </recommendedName>
</protein>
<dbReference type="PROSITE" id="PS51986">
    <property type="entry name" value="GS_BETA_GRASP"/>
    <property type="match status" value="1"/>
</dbReference>
<dbReference type="AlphaFoldDB" id="A0A6C0EN32"/>
<evidence type="ECO:0000256" key="4">
    <source>
        <dbReference type="ARBA" id="ARBA00022741"/>
    </source>
</evidence>
<dbReference type="GO" id="GO:0005737">
    <property type="term" value="C:cytoplasm"/>
    <property type="evidence" value="ECO:0007669"/>
    <property type="project" value="TreeGrafter"/>
</dbReference>
<evidence type="ECO:0000256" key="1">
    <source>
        <dbReference type="ARBA" id="ARBA00009897"/>
    </source>
</evidence>
<dbReference type="Pfam" id="PF00120">
    <property type="entry name" value="Gln-synt_C"/>
    <property type="match status" value="1"/>
</dbReference>
<name>A0A6C0EN32_9ZZZZ</name>
<dbReference type="GO" id="GO:0006542">
    <property type="term" value="P:glutamine biosynthetic process"/>
    <property type="evidence" value="ECO:0007669"/>
    <property type="project" value="InterPro"/>
</dbReference>
<dbReference type="InterPro" id="IPR008147">
    <property type="entry name" value="Gln_synt_N"/>
</dbReference>
<dbReference type="FunFam" id="3.30.590.10:FF:000004">
    <property type="entry name" value="Glutamine synthetase"/>
    <property type="match status" value="1"/>
</dbReference>
<dbReference type="PROSITE" id="PS00180">
    <property type="entry name" value="GLNA_1"/>
    <property type="match status" value="1"/>
</dbReference>
<evidence type="ECO:0000256" key="3">
    <source>
        <dbReference type="ARBA" id="ARBA00022598"/>
    </source>
</evidence>
<dbReference type="GO" id="GO:0005524">
    <property type="term" value="F:ATP binding"/>
    <property type="evidence" value="ECO:0007669"/>
    <property type="project" value="UniProtKB-KW"/>
</dbReference>
<dbReference type="SMART" id="SM01230">
    <property type="entry name" value="Gln-synt_C"/>
    <property type="match status" value="1"/>
</dbReference>
<comment type="similarity">
    <text evidence="1">Belongs to the glutamine synthetase family.</text>
</comment>
<dbReference type="Pfam" id="PF03951">
    <property type="entry name" value="Gln-synt_N"/>
    <property type="match status" value="1"/>
</dbReference>
<dbReference type="InterPro" id="IPR027302">
    <property type="entry name" value="Gln_synth_N_conserv_site"/>
</dbReference>
<evidence type="ECO:0000259" key="8">
    <source>
        <dbReference type="PROSITE" id="PS51987"/>
    </source>
</evidence>
<dbReference type="SUPFAM" id="SSF54368">
    <property type="entry name" value="Glutamine synthetase, N-terminal domain"/>
    <property type="match status" value="1"/>
</dbReference>
<keyword evidence="3" id="KW-0436">Ligase</keyword>
<evidence type="ECO:0000256" key="2">
    <source>
        <dbReference type="ARBA" id="ARBA00012937"/>
    </source>
</evidence>
<dbReference type="InterPro" id="IPR014746">
    <property type="entry name" value="Gln_synth/guanido_kin_cat_dom"/>
</dbReference>
<evidence type="ECO:0000313" key="9">
    <source>
        <dbReference type="EMBL" id="QHT28775.1"/>
    </source>
</evidence>
<evidence type="ECO:0000256" key="6">
    <source>
        <dbReference type="ARBA" id="ARBA00049436"/>
    </source>
</evidence>
<dbReference type="Gene3D" id="3.10.20.70">
    <property type="entry name" value="Glutamine synthetase, N-terminal domain"/>
    <property type="match status" value="1"/>
</dbReference>
<dbReference type="PROSITE" id="PS51987">
    <property type="entry name" value="GS_CATALYTIC"/>
    <property type="match status" value="1"/>
</dbReference>
<reference evidence="9" key="1">
    <citation type="journal article" date="2020" name="Nature">
        <title>Giant virus diversity and host interactions through global metagenomics.</title>
        <authorList>
            <person name="Schulz F."/>
            <person name="Roux S."/>
            <person name="Paez-Espino D."/>
            <person name="Jungbluth S."/>
            <person name="Walsh D.A."/>
            <person name="Denef V.J."/>
            <person name="McMahon K.D."/>
            <person name="Konstantinidis K.T."/>
            <person name="Eloe-Fadrosh E.A."/>
            <person name="Kyrpides N.C."/>
            <person name="Woyke T."/>
        </authorList>
    </citation>
    <scope>NUCLEOTIDE SEQUENCE</scope>
    <source>
        <strain evidence="9">GVMAG-M-3300001351-8</strain>
    </source>
</reference>
<feature type="domain" description="GS catalytic" evidence="8">
    <location>
        <begin position="89"/>
        <end position="338"/>
    </location>
</feature>
<dbReference type="PANTHER" id="PTHR20852:SF57">
    <property type="entry name" value="GLUTAMINE SYNTHETASE 2 CYTOPLASMIC"/>
    <property type="match status" value="1"/>
</dbReference>
<dbReference type="PROSITE" id="PS00181">
    <property type="entry name" value="GLNA_ATP"/>
    <property type="match status" value="1"/>
</dbReference>
<dbReference type="InterPro" id="IPR008146">
    <property type="entry name" value="Gln_synth_cat_dom"/>
</dbReference>
<organism evidence="9">
    <name type="scientific">viral metagenome</name>
    <dbReference type="NCBI Taxonomy" id="1070528"/>
    <lineage>
        <taxon>unclassified sequences</taxon>
        <taxon>metagenomes</taxon>
        <taxon>organismal metagenomes</taxon>
    </lineage>
</organism>
<dbReference type="Gene3D" id="3.30.590.10">
    <property type="entry name" value="Glutamine synthetase/guanido kinase, catalytic domain"/>
    <property type="match status" value="1"/>
</dbReference>
<keyword evidence="4" id="KW-0547">Nucleotide-binding</keyword>
<dbReference type="InterPro" id="IPR027303">
    <property type="entry name" value="Gln_synth_gly_rich_site"/>
</dbReference>
<feature type="domain" description="GS beta-grasp" evidence="7">
    <location>
        <begin position="4"/>
        <end position="82"/>
    </location>
</feature>
<evidence type="ECO:0000259" key="7">
    <source>
        <dbReference type="PROSITE" id="PS51986"/>
    </source>
</evidence>
<dbReference type="GO" id="GO:0004356">
    <property type="term" value="F:glutamine synthetase activity"/>
    <property type="evidence" value="ECO:0007669"/>
    <property type="project" value="UniProtKB-EC"/>
</dbReference>
<accession>A0A6C0EN32</accession>
<proteinExistence type="inferred from homology"/>
<dbReference type="PANTHER" id="PTHR20852">
    <property type="entry name" value="GLUTAMINE SYNTHETASE"/>
    <property type="match status" value="1"/>
</dbReference>
<dbReference type="EC" id="6.3.1.2" evidence="2"/>
<evidence type="ECO:0000256" key="5">
    <source>
        <dbReference type="ARBA" id="ARBA00022840"/>
    </source>
</evidence>
<dbReference type="InterPro" id="IPR050292">
    <property type="entry name" value="Glutamine_Synthetase"/>
</dbReference>
<dbReference type="InterPro" id="IPR036651">
    <property type="entry name" value="Gln_synt_N_sf"/>
</dbReference>
<sequence>MSKVLAEYIWLDCNQKLRSKTKVLPEKTSLSDLPIWNYDGSSTGQATGENSEVLLKPIKIYPDPFRKDEHIFVLCECLNPDSTPHKTNTRHPAVEIFKNPKVNLEEPWYGIEQEYILLNSQTNTPLGWPLNKNWEPKPQGNYYCSVGADNISGREIVEKHLKMCLNAGLTMSGINAEVMLGQWEYQVGPCVGIDSADELTISRYILHRVCESFGVNATLEPKPVAGHWNGSGCHTNFSTNSTRNENGLKAIKEAMKRLEATHALHMEHYGSDNRLRMTGKCETASYDKFTYGLANRGASIRIPSETKNNGRGYFEDRRPGSNMDPYMVTSLLAKSILL</sequence>